<keyword evidence="3" id="KW-0804">Transcription</keyword>
<dbReference type="InterPro" id="IPR051011">
    <property type="entry name" value="Metal_resp_trans_reg"/>
</dbReference>
<dbReference type="AlphaFoldDB" id="A0A1I0E9M9"/>
<dbReference type="CDD" id="cd00090">
    <property type="entry name" value="HTH_ARSR"/>
    <property type="match status" value="1"/>
</dbReference>
<dbReference type="Gene3D" id="1.10.10.10">
    <property type="entry name" value="Winged helix-like DNA-binding domain superfamily/Winged helix DNA-binding domain"/>
    <property type="match status" value="1"/>
</dbReference>
<dbReference type="PANTHER" id="PTHR43132:SF2">
    <property type="entry name" value="ARSENICAL RESISTANCE OPERON REPRESSOR ARSR-RELATED"/>
    <property type="match status" value="1"/>
</dbReference>
<dbReference type="Pfam" id="PF01022">
    <property type="entry name" value="HTH_5"/>
    <property type="match status" value="1"/>
</dbReference>
<dbReference type="EMBL" id="FOHV01000024">
    <property type="protein sequence ID" value="SET41762.1"/>
    <property type="molecule type" value="Genomic_DNA"/>
</dbReference>
<protein>
    <submittedName>
        <fullName evidence="5">DNA-binding transcriptional regulator, ArsR family</fullName>
    </submittedName>
</protein>
<dbReference type="NCBIfam" id="NF033788">
    <property type="entry name" value="HTH_metalloreg"/>
    <property type="match status" value="1"/>
</dbReference>
<dbReference type="GO" id="GO:0003700">
    <property type="term" value="F:DNA-binding transcription factor activity"/>
    <property type="evidence" value="ECO:0007669"/>
    <property type="project" value="InterPro"/>
</dbReference>
<evidence type="ECO:0000256" key="3">
    <source>
        <dbReference type="ARBA" id="ARBA00023163"/>
    </source>
</evidence>
<dbReference type="GO" id="GO:0003677">
    <property type="term" value="F:DNA binding"/>
    <property type="evidence" value="ECO:0007669"/>
    <property type="project" value="UniProtKB-KW"/>
</dbReference>
<dbReference type="InterPro" id="IPR036390">
    <property type="entry name" value="WH_DNA-bd_sf"/>
</dbReference>
<organism evidence="5 6">
    <name type="scientific">Thorsellia anophelis DSM 18579</name>
    <dbReference type="NCBI Taxonomy" id="1123402"/>
    <lineage>
        <taxon>Bacteria</taxon>
        <taxon>Pseudomonadati</taxon>
        <taxon>Pseudomonadota</taxon>
        <taxon>Gammaproteobacteria</taxon>
        <taxon>Enterobacterales</taxon>
        <taxon>Thorselliaceae</taxon>
        <taxon>Thorsellia</taxon>
    </lineage>
</organism>
<dbReference type="InterPro" id="IPR001845">
    <property type="entry name" value="HTH_ArsR_DNA-bd_dom"/>
</dbReference>
<dbReference type="Proteomes" id="UP000242642">
    <property type="component" value="Unassembled WGS sequence"/>
</dbReference>
<evidence type="ECO:0000259" key="4">
    <source>
        <dbReference type="PROSITE" id="PS50987"/>
    </source>
</evidence>
<dbReference type="PRINTS" id="PR00778">
    <property type="entry name" value="HTHARSR"/>
</dbReference>
<reference evidence="6" key="1">
    <citation type="submission" date="2016-10" db="EMBL/GenBank/DDBJ databases">
        <authorList>
            <person name="Varghese N."/>
            <person name="Submissions S."/>
        </authorList>
    </citation>
    <scope>NUCLEOTIDE SEQUENCE [LARGE SCALE GENOMIC DNA]</scope>
    <source>
        <strain evidence="6">DSM 18579</strain>
    </source>
</reference>
<proteinExistence type="predicted"/>
<dbReference type="SUPFAM" id="SSF46785">
    <property type="entry name" value="Winged helix' DNA-binding domain"/>
    <property type="match status" value="1"/>
</dbReference>
<dbReference type="PROSITE" id="PS50987">
    <property type="entry name" value="HTH_ARSR_2"/>
    <property type="match status" value="1"/>
</dbReference>
<dbReference type="PANTHER" id="PTHR43132">
    <property type="entry name" value="ARSENICAL RESISTANCE OPERON REPRESSOR ARSR-RELATED"/>
    <property type="match status" value="1"/>
</dbReference>
<gene>
    <name evidence="5" type="ORF">SAMN02583745_02299</name>
</gene>
<dbReference type="SMART" id="SM00418">
    <property type="entry name" value="HTH_ARSR"/>
    <property type="match status" value="1"/>
</dbReference>
<evidence type="ECO:0000313" key="6">
    <source>
        <dbReference type="Proteomes" id="UP000242642"/>
    </source>
</evidence>
<keyword evidence="1" id="KW-0805">Transcription regulation</keyword>
<evidence type="ECO:0000313" key="5">
    <source>
        <dbReference type="EMBL" id="SET41762.1"/>
    </source>
</evidence>
<sequence>MAELTTSLQLATLQSTTTPLQEAMQVAAKEAAEVLRVLANDDRLLLLCFLSQGEANVGELEVALGIKQPTLSQQLGVMRKQGVVETRRVGKHIYYRIEDPKIFKLLQTMYELYCPKQA</sequence>
<keyword evidence="2 5" id="KW-0238">DNA-binding</keyword>
<feature type="domain" description="HTH arsR-type" evidence="4">
    <location>
        <begin position="23"/>
        <end position="117"/>
    </location>
</feature>
<accession>A0A1I0E9M9</accession>
<dbReference type="InterPro" id="IPR036388">
    <property type="entry name" value="WH-like_DNA-bd_sf"/>
</dbReference>
<name>A0A1I0E9M9_9GAMM</name>
<dbReference type="InterPro" id="IPR011991">
    <property type="entry name" value="ArsR-like_HTH"/>
</dbReference>
<keyword evidence="6" id="KW-1185">Reference proteome</keyword>
<dbReference type="STRING" id="1123402.SAMN02583745_02299"/>
<evidence type="ECO:0000256" key="2">
    <source>
        <dbReference type="ARBA" id="ARBA00023125"/>
    </source>
</evidence>
<evidence type="ECO:0000256" key="1">
    <source>
        <dbReference type="ARBA" id="ARBA00023015"/>
    </source>
</evidence>